<evidence type="ECO:0000256" key="4">
    <source>
        <dbReference type="ARBA" id="ARBA00023125"/>
    </source>
</evidence>
<dbReference type="InterPro" id="IPR047057">
    <property type="entry name" value="MerR_fam"/>
</dbReference>
<dbReference type="EMBL" id="UGHS01000004">
    <property type="protein sequence ID" value="STO93077.1"/>
    <property type="molecule type" value="Genomic_DNA"/>
</dbReference>
<keyword evidence="3" id="KW-0805">Transcription regulation</keyword>
<dbReference type="NCBIfam" id="TIGR02044">
    <property type="entry name" value="CueR"/>
    <property type="match status" value="1"/>
</dbReference>
<dbReference type="OrthoDB" id="9808480at2"/>
<evidence type="ECO:0000256" key="1">
    <source>
        <dbReference type="ARBA" id="ARBA00004496"/>
    </source>
</evidence>
<dbReference type="GO" id="GO:0005737">
    <property type="term" value="C:cytoplasm"/>
    <property type="evidence" value="ECO:0007669"/>
    <property type="project" value="UniProtKB-SubCell"/>
</dbReference>
<dbReference type="InterPro" id="IPR009061">
    <property type="entry name" value="DNA-bd_dom_put_sf"/>
</dbReference>
<evidence type="ECO:0000256" key="2">
    <source>
        <dbReference type="ARBA" id="ARBA00022490"/>
    </source>
</evidence>
<dbReference type="RefSeq" id="WP_115002997.1">
    <property type="nucleotide sequence ID" value="NZ_UGHS01000004.1"/>
</dbReference>
<dbReference type="PROSITE" id="PS00552">
    <property type="entry name" value="HTH_MERR_1"/>
    <property type="match status" value="1"/>
</dbReference>
<gene>
    <name evidence="7" type="primary">hmrR</name>
    <name evidence="7" type="ORF">NCTC13335_00941</name>
</gene>
<dbReference type="PANTHER" id="PTHR30204:SF94">
    <property type="entry name" value="HEAVY METAL-DEPENDENT TRANSCRIPTIONAL REGULATOR HI_0293-RELATED"/>
    <property type="match status" value="1"/>
</dbReference>
<feature type="domain" description="HTH merR-type" evidence="6">
    <location>
        <begin position="1"/>
        <end position="69"/>
    </location>
</feature>
<dbReference type="GO" id="GO:0045893">
    <property type="term" value="P:positive regulation of DNA-templated transcription"/>
    <property type="evidence" value="ECO:0007669"/>
    <property type="project" value="InterPro"/>
</dbReference>
<dbReference type="Proteomes" id="UP000255264">
    <property type="component" value="Unassembled WGS sequence"/>
</dbReference>
<dbReference type="InterPro" id="IPR000551">
    <property type="entry name" value="MerR-type_HTH_dom"/>
</dbReference>
<keyword evidence="2" id="KW-0963">Cytoplasm</keyword>
<keyword evidence="5" id="KW-0804">Transcription</keyword>
<keyword evidence="8" id="KW-1185">Reference proteome</keyword>
<reference evidence="7 8" key="1">
    <citation type="submission" date="2018-06" db="EMBL/GenBank/DDBJ databases">
        <authorList>
            <consortium name="Pathogen Informatics"/>
            <person name="Doyle S."/>
        </authorList>
    </citation>
    <scope>NUCLEOTIDE SEQUENCE [LARGE SCALE GENOMIC DNA]</scope>
    <source>
        <strain evidence="7 8">NCTC13335</strain>
    </source>
</reference>
<dbReference type="InterPro" id="IPR011789">
    <property type="entry name" value="CueR"/>
</dbReference>
<evidence type="ECO:0000313" key="7">
    <source>
        <dbReference type="EMBL" id="STO93077.1"/>
    </source>
</evidence>
<keyword evidence="4 7" id="KW-0238">DNA-binding</keyword>
<dbReference type="GO" id="GO:0003700">
    <property type="term" value="F:DNA-binding transcription factor activity"/>
    <property type="evidence" value="ECO:0007669"/>
    <property type="project" value="InterPro"/>
</dbReference>
<dbReference type="SMART" id="SM00422">
    <property type="entry name" value="HTH_MERR"/>
    <property type="match status" value="1"/>
</dbReference>
<dbReference type="GO" id="GO:0003677">
    <property type="term" value="F:DNA binding"/>
    <property type="evidence" value="ECO:0007669"/>
    <property type="project" value="UniProtKB-KW"/>
</dbReference>
<sequence>MNISQAAKAVGLSTKQIRDYEKLGLLGAAKRTAAGYRYYEEMDLGRLAFIRHSRDVGFSLQQIEQLLRLQDDPHRYSREVKALTAAHIATLNQQIERLQAMVKELQSWHDSCQGDSSPDCPILAGLKGE</sequence>
<evidence type="ECO:0000259" key="6">
    <source>
        <dbReference type="PROSITE" id="PS50937"/>
    </source>
</evidence>
<accession>A0A377IZV8</accession>
<evidence type="ECO:0000313" key="8">
    <source>
        <dbReference type="Proteomes" id="UP000255264"/>
    </source>
</evidence>
<protein>
    <submittedName>
        <fullName evidence="7">DNA-binding transcriptional activator of copper-responsive regulon genes</fullName>
    </submittedName>
</protein>
<dbReference type="Pfam" id="PF00376">
    <property type="entry name" value="MerR"/>
    <property type="match status" value="1"/>
</dbReference>
<organism evidence="7 8">
    <name type="scientific">Haemophilus pittmaniae</name>
    <dbReference type="NCBI Taxonomy" id="249188"/>
    <lineage>
        <taxon>Bacteria</taxon>
        <taxon>Pseudomonadati</taxon>
        <taxon>Pseudomonadota</taxon>
        <taxon>Gammaproteobacteria</taxon>
        <taxon>Pasteurellales</taxon>
        <taxon>Pasteurellaceae</taxon>
        <taxon>Haemophilus</taxon>
    </lineage>
</organism>
<name>A0A377IZV8_9PAST</name>
<dbReference type="Gene3D" id="1.10.1660.10">
    <property type="match status" value="1"/>
</dbReference>
<evidence type="ECO:0000256" key="5">
    <source>
        <dbReference type="ARBA" id="ARBA00023163"/>
    </source>
</evidence>
<dbReference type="SUPFAM" id="SSF46955">
    <property type="entry name" value="Putative DNA-binding domain"/>
    <property type="match status" value="1"/>
</dbReference>
<dbReference type="Pfam" id="PF09278">
    <property type="entry name" value="MerR-DNA-bind"/>
    <property type="match status" value="1"/>
</dbReference>
<dbReference type="PRINTS" id="PR00040">
    <property type="entry name" value="HTHMERR"/>
</dbReference>
<dbReference type="InterPro" id="IPR015358">
    <property type="entry name" value="Tscrpt_reg_MerR_DNA-bd"/>
</dbReference>
<dbReference type="PROSITE" id="PS50937">
    <property type="entry name" value="HTH_MERR_2"/>
    <property type="match status" value="1"/>
</dbReference>
<comment type="subcellular location">
    <subcellularLocation>
        <location evidence="1">Cytoplasm</location>
    </subcellularLocation>
</comment>
<dbReference type="CDD" id="cd01108">
    <property type="entry name" value="HTH_CueR"/>
    <property type="match status" value="1"/>
</dbReference>
<evidence type="ECO:0000256" key="3">
    <source>
        <dbReference type="ARBA" id="ARBA00023015"/>
    </source>
</evidence>
<proteinExistence type="predicted"/>
<dbReference type="PANTHER" id="PTHR30204">
    <property type="entry name" value="REDOX-CYCLING DRUG-SENSING TRANSCRIPTIONAL ACTIVATOR SOXR"/>
    <property type="match status" value="1"/>
</dbReference>
<dbReference type="GO" id="GO:0005507">
    <property type="term" value="F:copper ion binding"/>
    <property type="evidence" value="ECO:0007669"/>
    <property type="project" value="InterPro"/>
</dbReference>
<dbReference type="AlphaFoldDB" id="A0A377IZV8"/>